<dbReference type="InterPro" id="IPR006059">
    <property type="entry name" value="SBP"/>
</dbReference>
<dbReference type="SUPFAM" id="SSF53850">
    <property type="entry name" value="Periplasmic binding protein-like II"/>
    <property type="match status" value="1"/>
</dbReference>
<dbReference type="Proteomes" id="UP000286271">
    <property type="component" value="Unassembled WGS sequence"/>
</dbReference>
<name>A0A173SHB8_9FIRM</name>
<accession>A0A173SHB8</accession>
<evidence type="ECO:0000313" key="2">
    <source>
        <dbReference type="EMBL" id="CUM89386.1"/>
    </source>
</evidence>
<feature type="signal peptide" evidence="1">
    <location>
        <begin position="1"/>
        <end position="21"/>
    </location>
</feature>
<evidence type="ECO:0000313" key="9">
    <source>
        <dbReference type="Proteomes" id="UP000286271"/>
    </source>
</evidence>
<evidence type="ECO:0000313" key="4">
    <source>
        <dbReference type="EMBL" id="RHD02808.1"/>
    </source>
</evidence>
<evidence type="ECO:0000313" key="5">
    <source>
        <dbReference type="EMBL" id="RHE98614.1"/>
    </source>
</evidence>
<gene>
    <name evidence="2" type="primary">malE_1</name>
    <name evidence="5" type="ORF">DW707_06280</name>
    <name evidence="4" type="ORF">DW813_10845</name>
    <name evidence="3" type="ORF">DWY96_12870</name>
    <name evidence="2" type="ORF">ERS852444_00966</name>
</gene>
<dbReference type="AlphaFoldDB" id="A0A173SHB8"/>
<dbReference type="EMBL" id="CYXX01000005">
    <property type="protein sequence ID" value="CUM89386.1"/>
    <property type="molecule type" value="Genomic_DNA"/>
</dbReference>
<dbReference type="PANTHER" id="PTHR43649">
    <property type="entry name" value="ARABINOSE-BINDING PROTEIN-RELATED"/>
    <property type="match status" value="1"/>
</dbReference>
<dbReference type="RefSeq" id="WP_055168235.1">
    <property type="nucleotide sequence ID" value="NZ_CAKZTK010000076.1"/>
</dbReference>
<reference evidence="7 8" key="2">
    <citation type="submission" date="2018-08" db="EMBL/GenBank/DDBJ databases">
        <title>A genome reference for cultivated species of the human gut microbiota.</title>
        <authorList>
            <person name="Zou Y."/>
            <person name="Xue W."/>
            <person name="Luo G."/>
        </authorList>
    </citation>
    <scope>NUCLEOTIDE SEQUENCE [LARGE SCALE GENOMIC DNA]</scope>
    <source>
        <strain evidence="3 8">AF28-15</strain>
        <strain evidence="5 9">AM27-11</strain>
        <strain evidence="4 7">AM32-8LB</strain>
    </source>
</reference>
<evidence type="ECO:0000313" key="8">
    <source>
        <dbReference type="Proteomes" id="UP000283738"/>
    </source>
</evidence>
<dbReference type="Pfam" id="PF13416">
    <property type="entry name" value="SBP_bac_8"/>
    <property type="match status" value="1"/>
</dbReference>
<evidence type="ECO:0000313" key="6">
    <source>
        <dbReference type="Proteomes" id="UP000095453"/>
    </source>
</evidence>
<dbReference type="EMBL" id="QRTF01000032">
    <property type="protein sequence ID" value="RGQ46635.1"/>
    <property type="molecule type" value="Genomic_DNA"/>
</dbReference>
<dbReference type="PROSITE" id="PS51257">
    <property type="entry name" value="PROKAR_LIPOPROTEIN"/>
    <property type="match status" value="1"/>
</dbReference>
<dbReference type="Proteomes" id="UP000283738">
    <property type="component" value="Unassembled WGS sequence"/>
</dbReference>
<sequence length="412" mass="46112">MKRKIALVCMAALTGTMLITACGSNETGKNVTASDGKAKVRFATWDVADDLDAQQKLVDKFNEEHDDIEVTLEAYGSDYDTKISAGMGSGDTPDVMYMWNYPAYADGLEPLDEYIESEGNDFKENIYSTLWNYNSLDGTTYGMPVGFTTHALYFNKDLFEEAGVEEPTDDWTWEDLKSAAKKIEEKTGQKGFAFQMKPDPYDFEMYLWSNGTSYCDTEGMMAGNIDSDNSQEVFQMFQDMEKDGYAIATEKNGTDEFRAGTVAMYVYGSWAINTLDNDGMNYGIVKIPTFDGQTSVSILSSSGLSISKDSKNKDAAWEFVKYWTGEECNKARIGMELPVLNSVVESEGIMNEDKFAPFYKMLEQSDGHTPASFIIEDWSEISENLSLSFEQLFNPSAYMDVKEVLKEAAEAQ</sequence>
<evidence type="ECO:0000256" key="1">
    <source>
        <dbReference type="SAM" id="SignalP"/>
    </source>
</evidence>
<proteinExistence type="predicted"/>
<dbReference type="Proteomes" id="UP000095453">
    <property type="component" value="Unassembled WGS sequence"/>
</dbReference>
<dbReference type="Proteomes" id="UP000266391">
    <property type="component" value="Unassembled WGS sequence"/>
</dbReference>
<dbReference type="Gene3D" id="3.40.190.10">
    <property type="entry name" value="Periplasmic binding protein-like II"/>
    <property type="match status" value="1"/>
</dbReference>
<protein>
    <submittedName>
        <fullName evidence="2">Maltodextrin-binding protein</fullName>
    </submittedName>
    <submittedName>
        <fullName evidence="3">Sugar ABC transporter substrate-binding protein</fullName>
    </submittedName>
</protein>
<evidence type="ECO:0000313" key="7">
    <source>
        <dbReference type="Proteomes" id="UP000266391"/>
    </source>
</evidence>
<evidence type="ECO:0000313" key="3">
    <source>
        <dbReference type="EMBL" id="RGQ46635.1"/>
    </source>
</evidence>
<feature type="chain" id="PRO_5038292972" evidence="1">
    <location>
        <begin position="22"/>
        <end position="412"/>
    </location>
</feature>
<keyword evidence="1" id="KW-0732">Signal</keyword>
<dbReference type="CDD" id="cd13585">
    <property type="entry name" value="PBP2_TMBP_like"/>
    <property type="match status" value="1"/>
</dbReference>
<dbReference type="EMBL" id="QSIQ01000016">
    <property type="protein sequence ID" value="RHD02808.1"/>
    <property type="molecule type" value="Genomic_DNA"/>
</dbReference>
<organism evidence="2 6">
    <name type="scientific">Roseburia inulinivorans</name>
    <dbReference type="NCBI Taxonomy" id="360807"/>
    <lineage>
        <taxon>Bacteria</taxon>
        <taxon>Bacillati</taxon>
        <taxon>Bacillota</taxon>
        <taxon>Clostridia</taxon>
        <taxon>Lachnospirales</taxon>
        <taxon>Lachnospiraceae</taxon>
        <taxon>Roseburia</taxon>
    </lineage>
</organism>
<reference evidence="2 6" key="1">
    <citation type="submission" date="2015-09" db="EMBL/GenBank/DDBJ databases">
        <authorList>
            <consortium name="Pathogen Informatics"/>
        </authorList>
    </citation>
    <scope>NUCLEOTIDE SEQUENCE [LARGE SCALE GENOMIC DNA]</scope>
    <source>
        <strain evidence="2 6">2789STDY5608887</strain>
    </source>
</reference>
<dbReference type="EMBL" id="QSKW01000007">
    <property type="protein sequence ID" value="RHE98614.1"/>
    <property type="molecule type" value="Genomic_DNA"/>
</dbReference>
<dbReference type="InterPro" id="IPR050490">
    <property type="entry name" value="Bact_solute-bd_prot1"/>
</dbReference>
<dbReference type="PANTHER" id="PTHR43649:SF12">
    <property type="entry name" value="DIACETYLCHITOBIOSE BINDING PROTEIN DASA"/>
    <property type="match status" value="1"/>
</dbReference>